<dbReference type="Gene3D" id="2.30.30.110">
    <property type="match status" value="1"/>
</dbReference>
<dbReference type="EMBL" id="BMNQ01000011">
    <property type="protein sequence ID" value="GGJ91366.1"/>
    <property type="molecule type" value="Genomic_DNA"/>
</dbReference>
<keyword evidence="2" id="KW-1277">Toxin-antitoxin system</keyword>
<dbReference type="GO" id="GO:0003677">
    <property type="term" value="F:DNA binding"/>
    <property type="evidence" value="ECO:0007669"/>
    <property type="project" value="InterPro"/>
</dbReference>
<accession>A0A917PTF1</accession>
<dbReference type="Pfam" id="PF02452">
    <property type="entry name" value="PemK_toxin"/>
    <property type="match status" value="1"/>
</dbReference>
<dbReference type="AlphaFoldDB" id="A0A917PTF1"/>
<evidence type="ECO:0000256" key="2">
    <source>
        <dbReference type="ARBA" id="ARBA00022649"/>
    </source>
</evidence>
<proteinExistence type="inferred from homology"/>
<reference evidence="3" key="2">
    <citation type="submission" date="2020-09" db="EMBL/GenBank/DDBJ databases">
        <authorList>
            <person name="Sun Q."/>
            <person name="Ohkuma M."/>
        </authorList>
    </citation>
    <scope>NUCLEOTIDE SEQUENCE</scope>
    <source>
        <strain evidence="3">JCM 12580</strain>
    </source>
</reference>
<keyword evidence="4" id="KW-1185">Reference proteome</keyword>
<evidence type="ECO:0000313" key="3">
    <source>
        <dbReference type="EMBL" id="GGJ91366.1"/>
    </source>
</evidence>
<dbReference type="InterPro" id="IPR003477">
    <property type="entry name" value="PemK-like"/>
</dbReference>
<gene>
    <name evidence="3" type="ORF">GCM10007063_12510</name>
</gene>
<evidence type="ECO:0000313" key="4">
    <source>
        <dbReference type="Proteomes" id="UP000658382"/>
    </source>
</evidence>
<sequence>MIQGGLYELEFPYQERQGFKKRPVLIIVVRTDYGAALGLKVTKSKPTERHPHRIEIKRSPKANLPHTSYVQIDRYDYFEDVDIKPKGQLSNYDFRRIIQAFKNYYHV</sequence>
<dbReference type="InterPro" id="IPR011067">
    <property type="entry name" value="Plasmid_toxin/cell-grow_inhib"/>
</dbReference>
<name>A0A917PTF1_9BACI</name>
<comment type="similarity">
    <text evidence="1">Belongs to the PemK/MazF family.</text>
</comment>
<reference evidence="3" key="1">
    <citation type="journal article" date="2014" name="Int. J. Syst. Evol. Microbiol.">
        <title>Complete genome sequence of Corynebacterium casei LMG S-19264T (=DSM 44701T), isolated from a smear-ripened cheese.</title>
        <authorList>
            <consortium name="US DOE Joint Genome Institute (JGI-PGF)"/>
            <person name="Walter F."/>
            <person name="Albersmeier A."/>
            <person name="Kalinowski J."/>
            <person name="Ruckert C."/>
        </authorList>
    </citation>
    <scope>NUCLEOTIDE SEQUENCE</scope>
    <source>
        <strain evidence="3">JCM 12580</strain>
    </source>
</reference>
<dbReference type="Proteomes" id="UP000658382">
    <property type="component" value="Unassembled WGS sequence"/>
</dbReference>
<evidence type="ECO:0008006" key="5">
    <source>
        <dbReference type="Google" id="ProtNLM"/>
    </source>
</evidence>
<protein>
    <recommendedName>
        <fullName evidence="5">Type II toxin-antitoxin system PemK/MazF family toxin</fullName>
    </recommendedName>
</protein>
<comment type="caution">
    <text evidence="3">The sequence shown here is derived from an EMBL/GenBank/DDBJ whole genome shotgun (WGS) entry which is preliminary data.</text>
</comment>
<dbReference type="RefSeq" id="WP_188632233.1">
    <property type="nucleotide sequence ID" value="NZ_BMNQ01000011.1"/>
</dbReference>
<organism evidence="3 4">
    <name type="scientific">Lentibacillus kapialis</name>
    <dbReference type="NCBI Taxonomy" id="340214"/>
    <lineage>
        <taxon>Bacteria</taxon>
        <taxon>Bacillati</taxon>
        <taxon>Bacillota</taxon>
        <taxon>Bacilli</taxon>
        <taxon>Bacillales</taxon>
        <taxon>Bacillaceae</taxon>
        <taxon>Lentibacillus</taxon>
    </lineage>
</organism>
<evidence type="ECO:0000256" key="1">
    <source>
        <dbReference type="ARBA" id="ARBA00007521"/>
    </source>
</evidence>